<dbReference type="PANTHER" id="PTHR48111">
    <property type="entry name" value="REGULATOR OF RPOS"/>
    <property type="match status" value="1"/>
</dbReference>
<feature type="modified residue" description="4-aspartylphosphate" evidence="2">
    <location>
        <position position="55"/>
    </location>
</feature>
<dbReference type="SMART" id="SM00862">
    <property type="entry name" value="Trans_reg_C"/>
    <property type="match status" value="1"/>
</dbReference>
<dbReference type="Gene3D" id="1.10.10.10">
    <property type="entry name" value="Winged helix-like DNA-binding domain superfamily/Winged helix DNA-binding domain"/>
    <property type="match status" value="1"/>
</dbReference>
<evidence type="ECO:0000313" key="6">
    <source>
        <dbReference type="EMBL" id="MFC3195927.1"/>
    </source>
</evidence>
<evidence type="ECO:0000256" key="2">
    <source>
        <dbReference type="PROSITE-ProRule" id="PRU00169"/>
    </source>
</evidence>
<dbReference type="InterPro" id="IPR016032">
    <property type="entry name" value="Sig_transdc_resp-reg_C-effctor"/>
</dbReference>
<sequence length="234" mass="26410">MTAIPHLLIVEDDQRLAGLVKTYFERAGFLTNWVELGQQAIDFCRDQQTDLIILDLMLPDMDGITVLRQIRQQYRGKILMLTASGSDVDQVMGLESGADDYVIKPAEPRVLLARVNSLLKRRAIDQLQDDQMLVFGNMTINNHAKTVELSGHPINLTTHEFELLFLLARNAGKVLTRDQIYASLRGLDYDGADRAVDIKISRLRKKLGDDATEPQRIKTIWGKGYLFVPTAWSG</sequence>
<dbReference type="EMBL" id="JBHRTS010000011">
    <property type="protein sequence ID" value="MFC3195927.1"/>
    <property type="molecule type" value="Genomic_DNA"/>
</dbReference>
<evidence type="ECO:0000256" key="1">
    <source>
        <dbReference type="ARBA" id="ARBA00023125"/>
    </source>
</evidence>
<dbReference type="InterPro" id="IPR036388">
    <property type="entry name" value="WH-like_DNA-bd_sf"/>
</dbReference>
<gene>
    <name evidence="6" type="ORF">ACFODZ_16855</name>
</gene>
<evidence type="ECO:0000259" key="5">
    <source>
        <dbReference type="PROSITE" id="PS51755"/>
    </source>
</evidence>
<dbReference type="Gene3D" id="6.10.250.690">
    <property type="match status" value="1"/>
</dbReference>
<dbReference type="InterPro" id="IPR001867">
    <property type="entry name" value="OmpR/PhoB-type_DNA-bd"/>
</dbReference>
<evidence type="ECO:0000256" key="3">
    <source>
        <dbReference type="PROSITE-ProRule" id="PRU01091"/>
    </source>
</evidence>
<feature type="domain" description="Response regulatory" evidence="4">
    <location>
        <begin position="6"/>
        <end position="119"/>
    </location>
</feature>
<dbReference type="PROSITE" id="PS51755">
    <property type="entry name" value="OMPR_PHOB"/>
    <property type="match status" value="1"/>
</dbReference>
<keyword evidence="2" id="KW-0597">Phosphoprotein</keyword>
<evidence type="ECO:0000313" key="7">
    <source>
        <dbReference type="Proteomes" id="UP001595533"/>
    </source>
</evidence>
<organism evidence="6 7">
    <name type="scientific">Marinicella sediminis</name>
    <dbReference type="NCBI Taxonomy" id="1792834"/>
    <lineage>
        <taxon>Bacteria</taxon>
        <taxon>Pseudomonadati</taxon>
        <taxon>Pseudomonadota</taxon>
        <taxon>Gammaproteobacteria</taxon>
        <taxon>Lysobacterales</taxon>
        <taxon>Marinicellaceae</taxon>
        <taxon>Marinicella</taxon>
    </lineage>
</organism>
<feature type="domain" description="OmpR/PhoB-type" evidence="5">
    <location>
        <begin position="130"/>
        <end position="229"/>
    </location>
</feature>
<dbReference type="PANTHER" id="PTHR48111:SF47">
    <property type="entry name" value="TRANSCRIPTIONAL REGULATORY PROTEIN RSTA"/>
    <property type="match status" value="1"/>
</dbReference>
<dbReference type="CDD" id="cd00383">
    <property type="entry name" value="trans_reg_C"/>
    <property type="match status" value="1"/>
</dbReference>
<dbReference type="SUPFAM" id="SSF52172">
    <property type="entry name" value="CheY-like"/>
    <property type="match status" value="1"/>
</dbReference>
<dbReference type="Proteomes" id="UP001595533">
    <property type="component" value="Unassembled WGS sequence"/>
</dbReference>
<protein>
    <submittedName>
        <fullName evidence="6">Response regulator</fullName>
    </submittedName>
</protein>
<comment type="caution">
    <text evidence="6">The sequence shown here is derived from an EMBL/GenBank/DDBJ whole genome shotgun (WGS) entry which is preliminary data.</text>
</comment>
<dbReference type="Pfam" id="PF00486">
    <property type="entry name" value="Trans_reg_C"/>
    <property type="match status" value="1"/>
</dbReference>
<proteinExistence type="predicted"/>
<dbReference type="Gene3D" id="3.40.50.2300">
    <property type="match status" value="1"/>
</dbReference>
<keyword evidence="1 3" id="KW-0238">DNA-binding</keyword>
<evidence type="ECO:0000259" key="4">
    <source>
        <dbReference type="PROSITE" id="PS50110"/>
    </source>
</evidence>
<dbReference type="InterPro" id="IPR001789">
    <property type="entry name" value="Sig_transdc_resp-reg_receiver"/>
</dbReference>
<dbReference type="Pfam" id="PF00072">
    <property type="entry name" value="Response_reg"/>
    <property type="match status" value="1"/>
</dbReference>
<dbReference type="SMART" id="SM00448">
    <property type="entry name" value="REC"/>
    <property type="match status" value="1"/>
</dbReference>
<feature type="DNA-binding region" description="OmpR/PhoB-type" evidence="3">
    <location>
        <begin position="130"/>
        <end position="229"/>
    </location>
</feature>
<accession>A0ABV7JKR6</accession>
<dbReference type="InterPro" id="IPR039420">
    <property type="entry name" value="WalR-like"/>
</dbReference>
<keyword evidence="7" id="KW-1185">Reference proteome</keyword>
<reference evidence="7" key="1">
    <citation type="journal article" date="2019" name="Int. J. Syst. Evol. Microbiol.">
        <title>The Global Catalogue of Microorganisms (GCM) 10K type strain sequencing project: providing services to taxonomists for standard genome sequencing and annotation.</title>
        <authorList>
            <consortium name="The Broad Institute Genomics Platform"/>
            <consortium name="The Broad Institute Genome Sequencing Center for Infectious Disease"/>
            <person name="Wu L."/>
            <person name="Ma J."/>
        </authorList>
    </citation>
    <scope>NUCLEOTIDE SEQUENCE [LARGE SCALE GENOMIC DNA]</scope>
    <source>
        <strain evidence="7">KCTC 42953</strain>
    </source>
</reference>
<dbReference type="RefSeq" id="WP_109862412.1">
    <property type="nucleotide sequence ID" value="NZ_JBHRTS010000011.1"/>
</dbReference>
<dbReference type="InterPro" id="IPR011006">
    <property type="entry name" value="CheY-like_superfamily"/>
</dbReference>
<name>A0ABV7JKR6_9GAMM</name>
<dbReference type="SUPFAM" id="SSF46894">
    <property type="entry name" value="C-terminal effector domain of the bipartite response regulators"/>
    <property type="match status" value="1"/>
</dbReference>
<dbReference type="PROSITE" id="PS50110">
    <property type="entry name" value="RESPONSE_REGULATORY"/>
    <property type="match status" value="1"/>
</dbReference>